<proteinExistence type="predicted"/>
<reference evidence="2 3" key="1">
    <citation type="submission" date="2021-04" db="EMBL/GenBank/DDBJ databases">
        <title>Magnetospirillum sulfuroxidans sp. nov., a facultative chemolithoautotrophic sulfur-oxidizing alphaproteobacterium isolated from freshwater sediment and proposals for Paramagetospirillum gen. nov., and Magnetospirillaceae fam. nov.</title>
        <authorList>
            <person name="Koziaeva V."/>
            <person name="Geelhoed J.S."/>
            <person name="Sorokin D.Y."/>
            <person name="Grouzdev D.S."/>
        </authorList>
    </citation>
    <scope>NUCLEOTIDE SEQUENCE [LARGE SCALE GENOMIC DNA]</scope>
    <source>
        <strain evidence="2 3">J10</strain>
    </source>
</reference>
<sequence>MIRRFVLPVAALLALPLLASCSLLEKKVAPPCPPIYLLGDTATLTKYKPGKGRDLTDIEFSADIQGYTGDCTYDEKGAIVEFQVTFNLTRGPADDDRKANFDYFLAVPLYYPAPSAKVVFPVEVTFPEGVNYVRHTDESVVMRVPVKDKDIIQKYEIYLGFQTSADELEANRKARQ</sequence>
<evidence type="ECO:0008006" key="4">
    <source>
        <dbReference type="Google" id="ProtNLM"/>
    </source>
</evidence>
<keyword evidence="1" id="KW-0732">Signal</keyword>
<comment type="caution">
    <text evidence="2">The sequence shown here is derived from an EMBL/GenBank/DDBJ whole genome shotgun (WGS) entry which is preliminary data.</text>
</comment>
<gene>
    <name evidence="2" type="ORF">KEC16_14955</name>
</gene>
<feature type="chain" id="PRO_5045798486" description="Lipoprotein" evidence="1">
    <location>
        <begin position="20"/>
        <end position="176"/>
    </location>
</feature>
<dbReference type="PROSITE" id="PS51257">
    <property type="entry name" value="PROKAR_LIPOPROTEIN"/>
    <property type="match status" value="1"/>
</dbReference>
<organism evidence="2 3">
    <name type="scientific">Magnetospirillum sulfuroxidans</name>
    <dbReference type="NCBI Taxonomy" id="611300"/>
    <lineage>
        <taxon>Bacteria</taxon>
        <taxon>Pseudomonadati</taxon>
        <taxon>Pseudomonadota</taxon>
        <taxon>Alphaproteobacteria</taxon>
        <taxon>Rhodospirillales</taxon>
        <taxon>Rhodospirillaceae</taxon>
        <taxon>Magnetospirillum</taxon>
    </lineage>
</organism>
<name>A0ABS5IF34_9PROT</name>
<evidence type="ECO:0000256" key="1">
    <source>
        <dbReference type="SAM" id="SignalP"/>
    </source>
</evidence>
<dbReference type="Proteomes" id="UP000680714">
    <property type="component" value="Unassembled WGS sequence"/>
</dbReference>
<dbReference type="EMBL" id="JAGTUF010000016">
    <property type="protein sequence ID" value="MBR9973022.1"/>
    <property type="molecule type" value="Genomic_DNA"/>
</dbReference>
<accession>A0ABS5IF34</accession>
<keyword evidence="3" id="KW-1185">Reference proteome</keyword>
<evidence type="ECO:0000313" key="3">
    <source>
        <dbReference type="Proteomes" id="UP000680714"/>
    </source>
</evidence>
<protein>
    <recommendedName>
        <fullName evidence="4">Lipoprotein</fullName>
    </recommendedName>
</protein>
<evidence type="ECO:0000313" key="2">
    <source>
        <dbReference type="EMBL" id="MBR9973022.1"/>
    </source>
</evidence>
<dbReference type="RefSeq" id="WP_211550358.1">
    <property type="nucleotide sequence ID" value="NZ_JAGTUF010000016.1"/>
</dbReference>
<feature type="signal peptide" evidence="1">
    <location>
        <begin position="1"/>
        <end position="19"/>
    </location>
</feature>